<dbReference type="AlphaFoldDB" id="A0A0E0G105"/>
<evidence type="ECO:0000256" key="1">
    <source>
        <dbReference type="SAM" id="MobiDB-lite"/>
    </source>
</evidence>
<dbReference type="EnsemblPlants" id="ONIVA02G03280.6">
    <property type="protein sequence ID" value="ONIVA02G03280.6"/>
    <property type="gene ID" value="ONIVA02G03280"/>
</dbReference>
<reference evidence="2" key="2">
    <citation type="submission" date="2018-04" db="EMBL/GenBank/DDBJ databases">
        <title>OnivRS2 (Oryza nivara Reference Sequence Version 2).</title>
        <authorList>
            <person name="Zhang J."/>
            <person name="Kudrna D."/>
            <person name="Lee S."/>
            <person name="Talag J."/>
            <person name="Rajasekar S."/>
            <person name="Welchert J."/>
            <person name="Hsing Y.-I."/>
            <person name="Wing R.A."/>
        </authorList>
    </citation>
    <scope>NUCLEOTIDE SEQUENCE [LARGE SCALE GENOMIC DNA]</scope>
    <source>
        <strain evidence="2">SL10</strain>
    </source>
</reference>
<dbReference type="Gramene" id="ONIVA02G03280.6">
    <property type="protein sequence ID" value="ONIVA02G03280.6"/>
    <property type="gene ID" value="ONIVA02G03280"/>
</dbReference>
<reference evidence="2" key="1">
    <citation type="submission" date="2015-04" db="UniProtKB">
        <authorList>
            <consortium name="EnsemblPlants"/>
        </authorList>
    </citation>
    <scope>IDENTIFICATION</scope>
    <source>
        <strain evidence="2">SL10</strain>
    </source>
</reference>
<sequence>MSNISYVNEPLSQVIQIDHTGRWKGSRGSGHSEASNHSPHLSCCKPGWGGHCSPDHHPSSSVALLEKIRRYEAYIPGEGISSLRHGEAQRILHVYLYHLRKK</sequence>
<dbReference type="HOGENOM" id="CLU_2281968_0_0_1"/>
<feature type="region of interest" description="Disordered" evidence="1">
    <location>
        <begin position="19"/>
        <end position="39"/>
    </location>
</feature>
<evidence type="ECO:0000313" key="3">
    <source>
        <dbReference type="Proteomes" id="UP000006591"/>
    </source>
</evidence>
<organism evidence="2">
    <name type="scientific">Oryza nivara</name>
    <name type="common">Indian wild rice</name>
    <name type="synonym">Oryza sativa f. spontanea</name>
    <dbReference type="NCBI Taxonomy" id="4536"/>
    <lineage>
        <taxon>Eukaryota</taxon>
        <taxon>Viridiplantae</taxon>
        <taxon>Streptophyta</taxon>
        <taxon>Embryophyta</taxon>
        <taxon>Tracheophyta</taxon>
        <taxon>Spermatophyta</taxon>
        <taxon>Magnoliopsida</taxon>
        <taxon>Liliopsida</taxon>
        <taxon>Poales</taxon>
        <taxon>Poaceae</taxon>
        <taxon>BOP clade</taxon>
        <taxon>Oryzoideae</taxon>
        <taxon>Oryzeae</taxon>
        <taxon>Oryzinae</taxon>
        <taxon>Oryza</taxon>
    </lineage>
</organism>
<accession>A0A0E0G105</accession>
<keyword evidence="3" id="KW-1185">Reference proteome</keyword>
<protein>
    <submittedName>
        <fullName evidence="2">Uncharacterized protein</fullName>
    </submittedName>
</protein>
<proteinExistence type="predicted"/>
<dbReference type="Proteomes" id="UP000006591">
    <property type="component" value="Chromosome 2"/>
</dbReference>
<evidence type="ECO:0000313" key="2">
    <source>
        <dbReference type="EnsemblPlants" id="ONIVA02G03280.6"/>
    </source>
</evidence>
<name>A0A0E0G105_ORYNI</name>